<dbReference type="SUPFAM" id="SSF52540">
    <property type="entry name" value="P-loop containing nucleoside triphosphate hydrolases"/>
    <property type="match status" value="2"/>
</dbReference>
<keyword evidence="3 11" id="KW-0547">Nucleotide-binding</keyword>
<keyword evidence="5 11" id="KW-0378">Hydrolase</keyword>
<dbReference type="InterPro" id="IPR003439">
    <property type="entry name" value="ABC_transporter-like_ATP-bd"/>
</dbReference>
<evidence type="ECO:0000256" key="5">
    <source>
        <dbReference type="ARBA" id="ARBA00022801"/>
    </source>
</evidence>
<dbReference type="PROSITE" id="PS00211">
    <property type="entry name" value="ABC_TRANSPORTER_1"/>
    <property type="match status" value="1"/>
</dbReference>
<dbReference type="PANTHER" id="PTHR42855">
    <property type="entry name" value="ABC TRANSPORTER ATP-BINDING SUBUNIT"/>
    <property type="match status" value="1"/>
</dbReference>
<evidence type="ECO:0000256" key="2">
    <source>
        <dbReference type="ARBA" id="ARBA00022737"/>
    </source>
</evidence>
<dbReference type="InterPro" id="IPR051309">
    <property type="entry name" value="ABCF_ATPase"/>
</dbReference>
<dbReference type="FunFam" id="3.40.50.300:FF:000011">
    <property type="entry name" value="Putative ABC transporter ATP-binding component"/>
    <property type="match status" value="1"/>
</dbReference>
<dbReference type="GO" id="GO:0043022">
    <property type="term" value="F:ribosome binding"/>
    <property type="evidence" value="ECO:0007669"/>
    <property type="project" value="UniProtKB-UniRule"/>
</dbReference>
<keyword evidence="7 11" id="KW-0238">DNA-binding</keyword>
<sequence>MSLLSLKDVTFTFSQPPLLEGLTAEIHRGEKIGLLGRNGAGKSTLMKLLAGELEVDDGQLQKGDGVIVRRLLQEVPTDMHGKVADIAAEGFTNSETGHAPADWEIHHQVEKILSRMNLPPEAEFSTLSSGLKRRVLLAQAVVQQPDVLLLDEPTNHLDIASIRWLETFLQSYEGTLVFITHDRVFLQALATRIWEVDRGRMFDWECDYNTFLRRKQQMLEAEEKQNELFDKKLAEEERWIRQGIKARRTRNEGRVRALKQLRQERAARRAKTGNVRLLSQESERSGQLVLEAENLSFGYGDRLIVDDFSTVISRGDKIGLVGPNGAGKSTLLKLLLGQLEPSTGSIRHGTKLNMLYFDQLREQIDEEKTVVENVGEGQTTLLINGKQKHIYGYLQDFLFTPERARRPARYLSGGERNRMLLARLLKRESNLLILDEPTNDLDAETLELLEELLIDYSGTIFLVSHDRAFLNNVATTIFALDGDGQIREYDGGYDDYARQADKAAAPAEKPKEKQKKAEPAPAKPKGKGLTYGEQMELEKLPKQIETFESEQSELHQQMSEPAFYQQPISGQEPVISRLKEVEEQLGKLYERWESLEERQQNA</sequence>
<dbReference type="GO" id="GO:0005737">
    <property type="term" value="C:cytoplasm"/>
    <property type="evidence" value="ECO:0007669"/>
    <property type="project" value="UniProtKB-SubCell"/>
</dbReference>
<dbReference type="STRING" id="756272.Plabr_3583"/>
<dbReference type="eggNOG" id="COG0488">
    <property type="taxonomic scope" value="Bacteria"/>
</dbReference>
<dbReference type="Pfam" id="PF12848">
    <property type="entry name" value="ABC_tran_Xtn"/>
    <property type="match status" value="1"/>
</dbReference>
<keyword evidence="6 11" id="KW-0067">ATP-binding</keyword>
<feature type="compositionally biased region" description="Basic and acidic residues" evidence="12">
    <location>
        <begin position="508"/>
        <end position="518"/>
    </location>
</feature>
<evidence type="ECO:0000256" key="7">
    <source>
        <dbReference type="ARBA" id="ARBA00023125"/>
    </source>
</evidence>
<proteinExistence type="inferred from homology"/>
<dbReference type="EMBL" id="CP002546">
    <property type="protein sequence ID" value="ADY61180.1"/>
    <property type="molecule type" value="Genomic_DNA"/>
</dbReference>
<keyword evidence="2 11" id="KW-0677">Repeat</keyword>
<gene>
    <name evidence="11" type="primary">uup</name>
    <name evidence="14" type="ordered locus">Plabr_3583</name>
</gene>
<organism evidence="14 15">
    <name type="scientific">Rubinisphaera brasiliensis (strain ATCC 49424 / DSM 5305 / JCM 21570 / IAM 15109 / NBRC 103401 / IFAM 1448)</name>
    <name type="common">Planctomyces brasiliensis</name>
    <dbReference type="NCBI Taxonomy" id="756272"/>
    <lineage>
        <taxon>Bacteria</taxon>
        <taxon>Pseudomonadati</taxon>
        <taxon>Planctomycetota</taxon>
        <taxon>Planctomycetia</taxon>
        <taxon>Planctomycetales</taxon>
        <taxon>Planctomycetaceae</taxon>
        <taxon>Rubinisphaera</taxon>
    </lineage>
</organism>
<evidence type="ECO:0000256" key="6">
    <source>
        <dbReference type="ARBA" id="ARBA00022840"/>
    </source>
</evidence>
<dbReference type="Pfam" id="PF00005">
    <property type="entry name" value="ABC_tran"/>
    <property type="match status" value="2"/>
</dbReference>
<reference evidence="15" key="1">
    <citation type="submission" date="2011-02" db="EMBL/GenBank/DDBJ databases">
        <title>The complete genome of Planctomyces brasiliensis DSM 5305.</title>
        <authorList>
            <person name="Lucas S."/>
            <person name="Copeland A."/>
            <person name="Lapidus A."/>
            <person name="Bruce D."/>
            <person name="Goodwin L."/>
            <person name="Pitluck S."/>
            <person name="Kyrpides N."/>
            <person name="Mavromatis K."/>
            <person name="Pagani I."/>
            <person name="Ivanova N."/>
            <person name="Ovchinnikova G."/>
            <person name="Lu M."/>
            <person name="Detter J.C."/>
            <person name="Han C."/>
            <person name="Land M."/>
            <person name="Hauser L."/>
            <person name="Markowitz V."/>
            <person name="Cheng J.-F."/>
            <person name="Hugenholtz P."/>
            <person name="Woyke T."/>
            <person name="Wu D."/>
            <person name="Tindall B."/>
            <person name="Pomrenke H.G."/>
            <person name="Brambilla E."/>
            <person name="Klenk H.-P."/>
            <person name="Eisen J.A."/>
        </authorList>
    </citation>
    <scope>NUCLEOTIDE SEQUENCE [LARGE SCALE GENOMIC DNA]</scope>
    <source>
        <strain evidence="15">ATCC 49424 / DSM 5305 / JCM 21570 / NBRC 103401 / IFAM 1448</strain>
    </source>
</reference>
<dbReference type="AlphaFoldDB" id="F0SP77"/>
<comment type="similarity">
    <text evidence="10 11">Belongs to the ABC transporter superfamily. ABCF family. Uup subfamily.</text>
</comment>
<dbReference type="EC" id="3.6.1.-" evidence="11"/>
<feature type="region of interest" description="Disordered" evidence="12">
    <location>
        <begin position="500"/>
        <end position="532"/>
    </location>
</feature>
<dbReference type="InterPro" id="IPR043686">
    <property type="entry name" value="Uup"/>
</dbReference>
<comment type="function">
    <text evidence="11">Probably plays a role in ribosome assembly or function. May be involved in resolution of branched DNA intermediates that result from template switching in postreplication gaps. Binds DNA and has ATPase activity.</text>
</comment>
<evidence type="ECO:0000313" key="15">
    <source>
        <dbReference type="Proteomes" id="UP000006860"/>
    </source>
</evidence>
<evidence type="ECO:0000256" key="1">
    <source>
        <dbReference type="ARBA" id="ARBA00022490"/>
    </source>
</evidence>
<dbReference type="GO" id="GO:0016887">
    <property type="term" value="F:ATP hydrolysis activity"/>
    <property type="evidence" value="ECO:0007669"/>
    <property type="project" value="UniProtKB-UniRule"/>
</dbReference>
<feature type="binding site" evidence="11">
    <location>
        <begin position="36"/>
        <end position="43"/>
    </location>
    <ligand>
        <name>ATP</name>
        <dbReference type="ChEBI" id="CHEBI:30616"/>
        <label>1</label>
    </ligand>
</feature>
<dbReference type="InterPro" id="IPR017871">
    <property type="entry name" value="ABC_transporter-like_CS"/>
</dbReference>
<dbReference type="InterPro" id="IPR037118">
    <property type="entry name" value="Val-tRNA_synth_C_sf"/>
</dbReference>
<dbReference type="HOGENOM" id="CLU_000604_36_0_0"/>
<evidence type="ECO:0000256" key="3">
    <source>
        <dbReference type="ARBA" id="ARBA00022741"/>
    </source>
</evidence>
<dbReference type="Proteomes" id="UP000006860">
    <property type="component" value="Chromosome"/>
</dbReference>
<keyword evidence="1 11" id="KW-0963">Cytoplasm</keyword>
<dbReference type="GO" id="GO:0006281">
    <property type="term" value="P:DNA repair"/>
    <property type="evidence" value="ECO:0007669"/>
    <property type="project" value="UniProtKB-KW"/>
</dbReference>
<keyword evidence="15" id="KW-1185">Reference proteome</keyword>
<dbReference type="GO" id="GO:0005524">
    <property type="term" value="F:ATP binding"/>
    <property type="evidence" value="ECO:0007669"/>
    <property type="project" value="UniProtKB-UniRule"/>
</dbReference>
<dbReference type="HAMAP" id="MF_00848">
    <property type="entry name" value="Uup"/>
    <property type="match status" value="1"/>
</dbReference>
<keyword evidence="4 11" id="KW-0227">DNA damage</keyword>
<dbReference type="Gene3D" id="3.40.50.300">
    <property type="entry name" value="P-loop containing nucleotide triphosphate hydrolases"/>
    <property type="match status" value="2"/>
</dbReference>
<dbReference type="SMART" id="SM00382">
    <property type="entry name" value="AAA"/>
    <property type="match status" value="2"/>
</dbReference>
<dbReference type="FunFam" id="3.40.50.300:FF:000309">
    <property type="entry name" value="ABC transporter ATP-binding protein"/>
    <property type="match status" value="1"/>
</dbReference>
<name>F0SP77_RUBBR</name>
<dbReference type="InterPro" id="IPR032781">
    <property type="entry name" value="ABC_tran_Xtn"/>
</dbReference>
<evidence type="ECO:0000256" key="4">
    <source>
        <dbReference type="ARBA" id="ARBA00022763"/>
    </source>
</evidence>
<dbReference type="Pfam" id="PF16326">
    <property type="entry name" value="ABC_tran_CTD"/>
    <property type="match status" value="1"/>
</dbReference>
<dbReference type="CDD" id="cd03221">
    <property type="entry name" value="ABCF_EF-3"/>
    <property type="match status" value="2"/>
</dbReference>
<dbReference type="RefSeq" id="WP_013629899.1">
    <property type="nucleotide sequence ID" value="NC_015174.1"/>
</dbReference>
<feature type="domain" description="ABC transporter" evidence="13">
    <location>
        <begin position="4"/>
        <end position="223"/>
    </location>
</feature>
<dbReference type="KEGG" id="pbs:Plabr_3583"/>
<evidence type="ECO:0000256" key="10">
    <source>
        <dbReference type="ARBA" id="ARBA00061478"/>
    </source>
</evidence>
<evidence type="ECO:0000256" key="9">
    <source>
        <dbReference type="ARBA" id="ARBA00049360"/>
    </source>
</evidence>
<accession>F0SP77</accession>
<keyword evidence="8 11" id="KW-0234">DNA repair</keyword>
<evidence type="ECO:0000259" key="13">
    <source>
        <dbReference type="PROSITE" id="PS50893"/>
    </source>
</evidence>
<dbReference type="InterPro" id="IPR032524">
    <property type="entry name" value="ABC_tran_C"/>
</dbReference>
<comment type="catalytic activity">
    <reaction evidence="9 11">
        <text>ATP + H2O = ADP + phosphate + H(+)</text>
        <dbReference type="Rhea" id="RHEA:13065"/>
        <dbReference type="ChEBI" id="CHEBI:15377"/>
        <dbReference type="ChEBI" id="CHEBI:15378"/>
        <dbReference type="ChEBI" id="CHEBI:30616"/>
        <dbReference type="ChEBI" id="CHEBI:43474"/>
        <dbReference type="ChEBI" id="CHEBI:456216"/>
    </reaction>
</comment>
<dbReference type="Gene3D" id="1.10.287.380">
    <property type="entry name" value="Valyl-tRNA synthetase, C-terminal domain"/>
    <property type="match status" value="1"/>
</dbReference>
<dbReference type="PANTHER" id="PTHR42855:SF1">
    <property type="entry name" value="ABC TRANSPORTER DOMAIN-CONTAINING PROTEIN"/>
    <property type="match status" value="1"/>
</dbReference>
<evidence type="ECO:0000256" key="11">
    <source>
        <dbReference type="HAMAP-Rule" id="MF_00848"/>
    </source>
</evidence>
<dbReference type="OrthoDB" id="9760950at2"/>
<evidence type="ECO:0000313" key="14">
    <source>
        <dbReference type="EMBL" id="ADY61180.1"/>
    </source>
</evidence>
<dbReference type="GO" id="GO:0003677">
    <property type="term" value="F:DNA binding"/>
    <property type="evidence" value="ECO:0007669"/>
    <property type="project" value="UniProtKB-UniRule"/>
</dbReference>
<feature type="binding site" evidence="11">
    <location>
        <begin position="322"/>
        <end position="329"/>
    </location>
    <ligand>
        <name>ATP</name>
        <dbReference type="ChEBI" id="CHEBI:30616"/>
        <label>2</label>
    </ligand>
</feature>
<dbReference type="PROSITE" id="PS50893">
    <property type="entry name" value="ABC_TRANSPORTER_2"/>
    <property type="match status" value="2"/>
</dbReference>
<comment type="subcellular location">
    <subcellularLocation>
        <location evidence="11">Cytoplasm</location>
    </subcellularLocation>
    <text evidence="11">Associates with ribosomes.</text>
</comment>
<evidence type="ECO:0000256" key="8">
    <source>
        <dbReference type="ARBA" id="ARBA00023204"/>
    </source>
</evidence>
<dbReference type="InterPro" id="IPR003593">
    <property type="entry name" value="AAA+_ATPase"/>
</dbReference>
<protein>
    <recommendedName>
        <fullName evidence="11">ATP-binding protein Uup</fullName>
        <ecNumber evidence="11">3.6.1.-</ecNumber>
    </recommendedName>
</protein>
<dbReference type="InterPro" id="IPR027417">
    <property type="entry name" value="P-loop_NTPase"/>
</dbReference>
<feature type="domain" description="ABC transporter" evidence="13">
    <location>
        <begin position="290"/>
        <end position="507"/>
    </location>
</feature>
<evidence type="ECO:0000256" key="12">
    <source>
        <dbReference type="SAM" id="MobiDB-lite"/>
    </source>
</evidence>